<dbReference type="GO" id="GO:0016829">
    <property type="term" value="F:lyase activity"/>
    <property type="evidence" value="ECO:0007669"/>
    <property type="project" value="UniProtKB-KW"/>
</dbReference>
<name>A0A4R6QUE4_9BURK</name>
<feature type="region of interest" description="Disordered" evidence="1">
    <location>
        <begin position="359"/>
        <end position="394"/>
    </location>
</feature>
<protein>
    <submittedName>
        <fullName evidence="2">Parallel beta helix pectate lyase-like protein</fullName>
    </submittedName>
</protein>
<dbReference type="InParanoid" id="A0A4R6QUE4"/>
<evidence type="ECO:0000313" key="2">
    <source>
        <dbReference type="EMBL" id="TDP74619.1"/>
    </source>
</evidence>
<organism evidence="2 3">
    <name type="scientific">Roseateles toxinivorans</name>
    <dbReference type="NCBI Taxonomy" id="270368"/>
    <lineage>
        <taxon>Bacteria</taxon>
        <taxon>Pseudomonadati</taxon>
        <taxon>Pseudomonadota</taxon>
        <taxon>Betaproteobacteria</taxon>
        <taxon>Burkholderiales</taxon>
        <taxon>Sphaerotilaceae</taxon>
        <taxon>Roseateles</taxon>
    </lineage>
</organism>
<dbReference type="InterPro" id="IPR006626">
    <property type="entry name" value="PbH1"/>
</dbReference>
<sequence length="394" mass="43131">MGPFRRALFTQWKNGDVFEIYPAIYEGEDQQIYIGPNFDSEADYSSKNANVPKNITVRGITVNGVRPVIKLPATGASNATLGQSLIYIDKSEGITIENLEVISNDTGLGRIGKAGIYINGGKNVTLRNLRIHGFENRSANGIFGTSDNSGTMLIEGVELSGNGGGNGPEHNIYINYSKDDSKFTVKMLGSWSHDARYGHLFKSRAQVNILEGNYFQGSRATKPGEMRESYLVDVPDGGVLTARNNIFVKTASGDNTNGASLAYAAEGSIGRFDTTRPWALTVEHNTFVAFTQYFDNQKHQVYPFLLNAIAPVKAENINVNGNLFVGYCRKKSSLYGSPGYFGEGYMMADFNAIDQSFRPRKPQPSKSGLAPGSLGYQHKQSNVRRRTNAIGARD</sequence>
<dbReference type="Proteomes" id="UP000295361">
    <property type="component" value="Unassembled WGS sequence"/>
</dbReference>
<accession>A0A4R6QUE4</accession>
<dbReference type="InterPro" id="IPR012334">
    <property type="entry name" value="Pectin_lyas_fold"/>
</dbReference>
<dbReference type="InterPro" id="IPR011050">
    <property type="entry name" value="Pectin_lyase_fold/virulence"/>
</dbReference>
<dbReference type="EMBL" id="SNXS01000001">
    <property type="protein sequence ID" value="TDP74619.1"/>
    <property type="molecule type" value="Genomic_DNA"/>
</dbReference>
<proteinExistence type="predicted"/>
<dbReference type="AlphaFoldDB" id="A0A4R6QUE4"/>
<dbReference type="SMART" id="SM00710">
    <property type="entry name" value="PbH1"/>
    <property type="match status" value="4"/>
</dbReference>
<dbReference type="Gene3D" id="2.160.20.10">
    <property type="entry name" value="Single-stranded right-handed beta-helix, Pectin lyase-like"/>
    <property type="match status" value="1"/>
</dbReference>
<comment type="caution">
    <text evidence="2">The sequence shown here is derived from an EMBL/GenBank/DDBJ whole genome shotgun (WGS) entry which is preliminary data.</text>
</comment>
<reference evidence="2 3" key="1">
    <citation type="submission" date="2019-03" db="EMBL/GenBank/DDBJ databases">
        <title>Genomic Encyclopedia of Type Strains, Phase IV (KMG-IV): sequencing the most valuable type-strain genomes for metagenomic binning, comparative biology and taxonomic classification.</title>
        <authorList>
            <person name="Goeker M."/>
        </authorList>
    </citation>
    <scope>NUCLEOTIDE SEQUENCE [LARGE SCALE GENOMIC DNA]</scope>
    <source>
        <strain evidence="2 3">DSM 16998</strain>
    </source>
</reference>
<evidence type="ECO:0000313" key="3">
    <source>
        <dbReference type="Proteomes" id="UP000295361"/>
    </source>
</evidence>
<evidence type="ECO:0000256" key="1">
    <source>
        <dbReference type="SAM" id="MobiDB-lite"/>
    </source>
</evidence>
<dbReference type="SUPFAM" id="SSF51126">
    <property type="entry name" value="Pectin lyase-like"/>
    <property type="match status" value="1"/>
</dbReference>
<keyword evidence="2" id="KW-0456">Lyase</keyword>
<gene>
    <name evidence="2" type="ORF">DES47_101682</name>
</gene>
<keyword evidence="3" id="KW-1185">Reference proteome</keyword>